<proteinExistence type="predicted"/>
<feature type="region of interest" description="Disordered" evidence="1">
    <location>
        <begin position="37"/>
        <end position="62"/>
    </location>
</feature>
<evidence type="ECO:0000313" key="3">
    <source>
        <dbReference type="Proteomes" id="UP000693946"/>
    </source>
</evidence>
<evidence type="ECO:0000313" key="2">
    <source>
        <dbReference type="EMBL" id="KAG7490223.1"/>
    </source>
</evidence>
<feature type="compositionally biased region" description="Pro residues" evidence="1">
    <location>
        <begin position="42"/>
        <end position="53"/>
    </location>
</feature>
<dbReference type="AlphaFoldDB" id="A0AAV6QEH5"/>
<gene>
    <name evidence="2" type="ORF">JOB18_030541</name>
</gene>
<name>A0AAV6QEH5_SOLSE</name>
<comment type="caution">
    <text evidence="2">The sequence shown here is derived from an EMBL/GenBank/DDBJ whole genome shotgun (WGS) entry which is preliminary data.</text>
</comment>
<dbReference type="EMBL" id="JAGKHQ010000017">
    <property type="protein sequence ID" value="KAG7490223.1"/>
    <property type="molecule type" value="Genomic_DNA"/>
</dbReference>
<reference evidence="2 3" key="1">
    <citation type="journal article" date="2021" name="Sci. Rep.">
        <title>Chromosome anchoring in Senegalese sole (Solea senegalensis) reveals sex-associated markers and genome rearrangements in flatfish.</title>
        <authorList>
            <person name="Guerrero-Cozar I."/>
            <person name="Gomez-Garrido J."/>
            <person name="Berbel C."/>
            <person name="Martinez-Blanch J.F."/>
            <person name="Alioto T."/>
            <person name="Claros M.G."/>
            <person name="Gagnaire P.A."/>
            <person name="Manchado M."/>
        </authorList>
    </citation>
    <scope>NUCLEOTIDE SEQUENCE [LARGE SCALE GENOMIC DNA]</scope>
    <source>
        <strain evidence="2">Sse05_10M</strain>
    </source>
</reference>
<accession>A0AAV6QEH5</accession>
<evidence type="ECO:0000256" key="1">
    <source>
        <dbReference type="SAM" id="MobiDB-lite"/>
    </source>
</evidence>
<keyword evidence="3" id="KW-1185">Reference proteome</keyword>
<protein>
    <submittedName>
        <fullName evidence="2">Uncharacterized protein</fullName>
    </submittedName>
</protein>
<sequence>MPTVSNRLHPIDYHGVRLGEKSTSITRTQRLQIFLLSKSDGYPPPTPPTPPNPTHKTQPARGPARLLSSFDLQNPRRTRFFVRKETTKQKVQMLQSLS</sequence>
<dbReference type="Proteomes" id="UP000693946">
    <property type="component" value="Linkage Group LG5"/>
</dbReference>
<organism evidence="2 3">
    <name type="scientific">Solea senegalensis</name>
    <name type="common">Senegalese sole</name>
    <dbReference type="NCBI Taxonomy" id="28829"/>
    <lineage>
        <taxon>Eukaryota</taxon>
        <taxon>Metazoa</taxon>
        <taxon>Chordata</taxon>
        <taxon>Craniata</taxon>
        <taxon>Vertebrata</taxon>
        <taxon>Euteleostomi</taxon>
        <taxon>Actinopterygii</taxon>
        <taxon>Neopterygii</taxon>
        <taxon>Teleostei</taxon>
        <taxon>Neoteleostei</taxon>
        <taxon>Acanthomorphata</taxon>
        <taxon>Carangaria</taxon>
        <taxon>Pleuronectiformes</taxon>
        <taxon>Pleuronectoidei</taxon>
        <taxon>Soleidae</taxon>
        <taxon>Solea</taxon>
    </lineage>
</organism>